<keyword evidence="3" id="KW-1185">Reference proteome</keyword>
<dbReference type="Gene3D" id="3.40.50.1110">
    <property type="entry name" value="SGNH hydrolase"/>
    <property type="match status" value="1"/>
</dbReference>
<dbReference type="RefSeq" id="WP_206899745.1">
    <property type="nucleotide sequence ID" value="NZ_JAFLWI010000020.1"/>
</dbReference>
<accession>A0ABS3I2J6</accession>
<dbReference type="Pfam" id="PF13472">
    <property type="entry name" value="Lipase_GDSL_2"/>
    <property type="match status" value="1"/>
</dbReference>
<dbReference type="InterPro" id="IPR045136">
    <property type="entry name" value="Iah1-like"/>
</dbReference>
<dbReference type="PANTHER" id="PTHR14209:SF19">
    <property type="entry name" value="ISOAMYL ACETATE-HYDROLYZING ESTERASE 1 HOMOLOG"/>
    <property type="match status" value="1"/>
</dbReference>
<dbReference type="SUPFAM" id="SSF52266">
    <property type="entry name" value="SGNH hydrolase"/>
    <property type="match status" value="1"/>
</dbReference>
<comment type="caution">
    <text evidence="2">The sequence shown here is derived from an EMBL/GenBank/DDBJ whole genome shotgun (WGS) entry which is preliminary data.</text>
</comment>
<feature type="domain" description="SGNH hydrolase-type esterase" evidence="1">
    <location>
        <begin position="6"/>
        <end position="176"/>
    </location>
</feature>
<evidence type="ECO:0000313" key="3">
    <source>
        <dbReference type="Proteomes" id="UP000664832"/>
    </source>
</evidence>
<dbReference type="EMBL" id="JAFLWI010000020">
    <property type="protein sequence ID" value="MBO0482924.1"/>
    <property type="molecule type" value="Genomic_DNA"/>
</dbReference>
<evidence type="ECO:0000313" key="2">
    <source>
        <dbReference type="EMBL" id="MBO0482924.1"/>
    </source>
</evidence>
<dbReference type="PANTHER" id="PTHR14209">
    <property type="entry name" value="ISOAMYL ACETATE-HYDROLYZING ESTERASE 1"/>
    <property type="match status" value="1"/>
</dbReference>
<protein>
    <submittedName>
        <fullName evidence="2">SGNH/GDSL hydrolase family protein</fullName>
    </submittedName>
</protein>
<dbReference type="GO" id="GO:0016787">
    <property type="term" value="F:hydrolase activity"/>
    <property type="evidence" value="ECO:0007669"/>
    <property type="project" value="UniProtKB-KW"/>
</dbReference>
<organism evidence="2 3">
    <name type="scientific">Candidatus Enterococcus courvalinii</name>
    <dbReference type="NCBI Taxonomy" id="2815329"/>
    <lineage>
        <taxon>Bacteria</taxon>
        <taxon>Bacillati</taxon>
        <taxon>Bacillota</taxon>
        <taxon>Bacilli</taxon>
        <taxon>Lactobacillales</taxon>
        <taxon>Enterococcaceae</taxon>
        <taxon>Enterococcus</taxon>
    </lineage>
</organism>
<dbReference type="Proteomes" id="UP000664832">
    <property type="component" value="Unassembled WGS sequence"/>
</dbReference>
<keyword evidence="2" id="KW-0378">Hydrolase</keyword>
<sequence length="193" mass="21896">MKKIIIFGDSIAAGLFQGEVAQTLDHYLLRTLEFSGYSDFVISNLGQRGDSTESGLERLVTMDTQTLQSDYTVIILGINDAINIRTNQLEYQRNLEKIINYFSGSKVILVGPSYVDEAIKQQTDPKVLVEYVQLSQEIAERMSVEFIDCYHQETSFEEPNLFIQEDGLHPSKLGYHFLSSLIAQIIMSQETQL</sequence>
<name>A0ABS3I2J6_9ENTE</name>
<dbReference type="InterPro" id="IPR036514">
    <property type="entry name" value="SGNH_hydro_sf"/>
</dbReference>
<dbReference type="InterPro" id="IPR013830">
    <property type="entry name" value="SGNH_hydro"/>
</dbReference>
<proteinExistence type="predicted"/>
<gene>
    <name evidence="2" type="ORF">JZO71_11415</name>
</gene>
<reference evidence="2 3" key="1">
    <citation type="submission" date="2021-03" db="EMBL/GenBank/DDBJ databases">
        <title>Enterococcal diversity collection.</title>
        <authorList>
            <person name="Gilmore M.S."/>
            <person name="Schwartzman J."/>
            <person name="Van Tyne D."/>
            <person name="Martin M."/>
            <person name="Earl A.M."/>
            <person name="Manson A.L."/>
            <person name="Straub T."/>
            <person name="Salamzade R."/>
            <person name="Saavedra J."/>
            <person name="Lebreton F."/>
            <person name="Prichula J."/>
            <person name="Schaufler K."/>
            <person name="Gaca A."/>
            <person name="Sgardioli B."/>
            <person name="Wagenaar J."/>
            <person name="Strong T."/>
        </authorList>
    </citation>
    <scope>NUCLEOTIDE SEQUENCE [LARGE SCALE GENOMIC DNA]</scope>
    <source>
        <strain evidence="2 3">MSG2901</strain>
    </source>
</reference>
<evidence type="ECO:0000259" key="1">
    <source>
        <dbReference type="Pfam" id="PF13472"/>
    </source>
</evidence>